<accession>A0A344TQ46</accession>
<dbReference type="PANTHER" id="PTHR42852:SF6">
    <property type="entry name" value="THIOL:DISULFIDE INTERCHANGE PROTEIN DSBE"/>
    <property type="match status" value="1"/>
</dbReference>
<dbReference type="Pfam" id="PF14289">
    <property type="entry name" value="DUF4369"/>
    <property type="match status" value="1"/>
</dbReference>
<keyword evidence="8" id="KW-1185">Reference proteome</keyword>
<dbReference type="GO" id="GO:0017004">
    <property type="term" value="P:cytochrome complex assembly"/>
    <property type="evidence" value="ECO:0007669"/>
    <property type="project" value="UniProtKB-KW"/>
</dbReference>
<evidence type="ECO:0000256" key="4">
    <source>
        <dbReference type="ARBA" id="ARBA00023284"/>
    </source>
</evidence>
<evidence type="ECO:0000256" key="3">
    <source>
        <dbReference type="ARBA" id="ARBA00023157"/>
    </source>
</evidence>
<proteinExistence type="predicted"/>
<dbReference type="SUPFAM" id="SSF52833">
    <property type="entry name" value="Thioredoxin-like"/>
    <property type="match status" value="1"/>
</dbReference>
<evidence type="ECO:0000256" key="5">
    <source>
        <dbReference type="SAM" id="SignalP"/>
    </source>
</evidence>
<evidence type="ECO:0000256" key="2">
    <source>
        <dbReference type="ARBA" id="ARBA00022748"/>
    </source>
</evidence>
<organism evidence="7 8">
    <name type="scientific">Runella rosea</name>
    <dbReference type="NCBI Taxonomy" id="2259595"/>
    <lineage>
        <taxon>Bacteria</taxon>
        <taxon>Pseudomonadati</taxon>
        <taxon>Bacteroidota</taxon>
        <taxon>Cytophagia</taxon>
        <taxon>Cytophagales</taxon>
        <taxon>Spirosomataceae</taxon>
        <taxon>Runella</taxon>
    </lineage>
</organism>
<dbReference type="PROSITE" id="PS51352">
    <property type="entry name" value="THIOREDOXIN_2"/>
    <property type="match status" value="1"/>
</dbReference>
<reference evidence="7 8" key="1">
    <citation type="submission" date="2018-07" db="EMBL/GenBank/DDBJ databases">
        <title>Genome sequencing of Runella.</title>
        <authorList>
            <person name="Baek M.-G."/>
            <person name="Yi H."/>
        </authorList>
    </citation>
    <scope>NUCLEOTIDE SEQUENCE [LARGE SCALE GENOMIC DNA]</scope>
    <source>
        <strain evidence="7 8">HYN0085</strain>
    </source>
</reference>
<dbReference type="KEGG" id="run:DR864_25055"/>
<dbReference type="CDD" id="cd02966">
    <property type="entry name" value="TlpA_like_family"/>
    <property type="match status" value="1"/>
</dbReference>
<name>A0A344TQ46_9BACT</name>
<dbReference type="InterPro" id="IPR033395">
    <property type="entry name" value="DUF5106"/>
</dbReference>
<dbReference type="Proteomes" id="UP000251993">
    <property type="component" value="Chromosome"/>
</dbReference>
<gene>
    <name evidence="7" type="ORF">DR864_25055</name>
</gene>
<feature type="domain" description="Thioredoxin" evidence="6">
    <location>
        <begin position="321"/>
        <end position="466"/>
    </location>
</feature>
<keyword evidence="3" id="KW-1015">Disulfide bond</keyword>
<dbReference type="InterPro" id="IPR012336">
    <property type="entry name" value="Thioredoxin-like_fold"/>
</dbReference>
<protein>
    <submittedName>
        <fullName evidence="7">DUF5106 domain-containing protein</fullName>
    </submittedName>
</protein>
<dbReference type="RefSeq" id="WP_114069529.1">
    <property type="nucleotide sequence ID" value="NZ_CP030850.1"/>
</dbReference>
<dbReference type="Pfam" id="PF13905">
    <property type="entry name" value="Thioredoxin_8"/>
    <property type="match status" value="1"/>
</dbReference>
<feature type="signal peptide" evidence="5">
    <location>
        <begin position="1"/>
        <end position="20"/>
    </location>
</feature>
<dbReference type="PROSITE" id="PS00194">
    <property type="entry name" value="THIOREDOXIN_1"/>
    <property type="match status" value="1"/>
</dbReference>
<dbReference type="InterPro" id="IPR017937">
    <property type="entry name" value="Thioredoxin_CS"/>
</dbReference>
<dbReference type="GO" id="GO:0030313">
    <property type="term" value="C:cell envelope"/>
    <property type="evidence" value="ECO:0007669"/>
    <property type="project" value="UniProtKB-SubCell"/>
</dbReference>
<feature type="chain" id="PRO_5016715681" evidence="5">
    <location>
        <begin position="21"/>
        <end position="476"/>
    </location>
</feature>
<evidence type="ECO:0000313" key="7">
    <source>
        <dbReference type="EMBL" id="AXE20767.1"/>
    </source>
</evidence>
<evidence type="ECO:0000256" key="1">
    <source>
        <dbReference type="ARBA" id="ARBA00004196"/>
    </source>
</evidence>
<sequence length="476" mass="54747">MKLKHILLPLFFCITHLVFAQSAYRIEGQIKGLSGGSCILANYYAAQIYAKDTAQADKDGHFVIEGNKPLAGGVYEIVLPDRKTLYRMLIADDQDFSFTADTVDIVGSMRVKGSRDNELFYEFQRFMKDKETEYQKLKAQKVPDSDKRYKDIQDQRKAFYDNFMKVNEGTFTVKLFKASAEPELPAAPKLPNGKTDSAWVFNYYKNHYWDNFDFSDARMLQTPFLHQKLDRYIKELTLQTEDSLIKEADLVVNKAIKGNQKDIISYCIWYITNQYEMPKTVGTEGVFVHMGEKYYLTGIMPVSDTATLKNMSERIKVLKPLLVNKIIPDLGVMSYRAPDKLEYIHGSKADFQVLFFYSPTCGHCRESAPKLKAFHDKMHAQGVDVLTVAIEGKEDEWRKFIKEFKLEGMTNGFGLVASRQVVYRNDYDVFSTPTVYVLDKNKKIIARRLGVEDLEPFLNVYKKRLALESKPAGSRQ</sequence>
<dbReference type="InterPro" id="IPR036249">
    <property type="entry name" value="Thioredoxin-like_sf"/>
</dbReference>
<dbReference type="OrthoDB" id="6399635at2"/>
<evidence type="ECO:0000313" key="8">
    <source>
        <dbReference type="Proteomes" id="UP000251993"/>
    </source>
</evidence>
<dbReference type="Pfam" id="PF17127">
    <property type="entry name" value="DUF5106"/>
    <property type="match status" value="1"/>
</dbReference>
<dbReference type="InterPro" id="IPR013766">
    <property type="entry name" value="Thioredoxin_domain"/>
</dbReference>
<dbReference type="Gene3D" id="3.40.30.10">
    <property type="entry name" value="Glutaredoxin"/>
    <property type="match status" value="1"/>
</dbReference>
<keyword evidence="2" id="KW-0201">Cytochrome c-type biogenesis</keyword>
<comment type="subcellular location">
    <subcellularLocation>
        <location evidence="1">Cell envelope</location>
    </subcellularLocation>
</comment>
<dbReference type="AlphaFoldDB" id="A0A344TQ46"/>
<dbReference type="InterPro" id="IPR025380">
    <property type="entry name" value="DUF4369"/>
</dbReference>
<dbReference type="InterPro" id="IPR050553">
    <property type="entry name" value="Thioredoxin_ResA/DsbE_sf"/>
</dbReference>
<dbReference type="EMBL" id="CP030850">
    <property type="protein sequence ID" value="AXE20767.1"/>
    <property type="molecule type" value="Genomic_DNA"/>
</dbReference>
<evidence type="ECO:0000259" key="6">
    <source>
        <dbReference type="PROSITE" id="PS51352"/>
    </source>
</evidence>
<keyword evidence="4" id="KW-0676">Redox-active center</keyword>
<keyword evidence="5" id="KW-0732">Signal</keyword>
<dbReference type="PANTHER" id="PTHR42852">
    <property type="entry name" value="THIOL:DISULFIDE INTERCHANGE PROTEIN DSBE"/>
    <property type="match status" value="1"/>
</dbReference>